<proteinExistence type="predicted"/>
<keyword evidence="3" id="KW-1185">Reference proteome</keyword>
<name>A0A8J3PLE6_9ACTN</name>
<gene>
    <name evidence="2" type="ORF">Pfl04_28200</name>
</gene>
<dbReference type="Proteomes" id="UP000653674">
    <property type="component" value="Unassembled WGS sequence"/>
</dbReference>
<comment type="caution">
    <text evidence="2">The sequence shown here is derived from an EMBL/GenBank/DDBJ whole genome shotgun (WGS) entry which is preliminary data.</text>
</comment>
<sequence>MEAGRSDVNSVTGRCPGFTTWAREDVESLETAEEAISILSTQARVVCHDLRRRIGPTTRNGDAADLVQALMRLKSHAHTAAGKHRHRRHPTQVRAGRIA</sequence>
<evidence type="ECO:0000256" key="1">
    <source>
        <dbReference type="SAM" id="MobiDB-lite"/>
    </source>
</evidence>
<organism evidence="2 3">
    <name type="scientific">Planosporangium flavigriseum</name>
    <dbReference type="NCBI Taxonomy" id="373681"/>
    <lineage>
        <taxon>Bacteria</taxon>
        <taxon>Bacillati</taxon>
        <taxon>Actinomycetota</taxon>
        <taxon>Actinomycetes</taxon>
        <taxon>Micromonosporales</taxon>
        <taxon>Micromonosporaceae</taxon>
        <taxon>Planosporangium</taxon>
    </lineage>
</organism>
<dbReference type="EMBL" id="BONU01000017">
    <property type="protein sequence ID" value="GIG74416.1"/>
    <property type="molecule type" value="Genomic_DNA"/>
</dbReference>
<dbReference type="AlphaFoldDB" id="A0A8J3PLE6"/>
<accession>A0A8J3PLE6</accession>
<evidence type="ECO:0000313" key="2">
    <source>
        <dbReference type="EMBL" id="GIG74416.1"/>
    </source>
</evidence>
<reference evidence="2" key="1">
    <citation type="submission" date="2021-01" db="EMBL/GenBank/DDBJ databases">
        <title>Whole genome shotgun sequence of Planosporangium flavigriseum NBRC 105377.</title>
        <authorList>
            <person name="Komaki H."/>
            <person name="Tamura T."/>
        </authorList>
    </citation>
    <scope>NUCLEOTIDE SEQUENCE</scope>
    <source>
        <strain evidence="2">NBRC 105377</strain>
    </source>
</reference>
<evidence type="ECO:0000313" key="3">
    <source>
        <dbReference type="Proteomes" id="UP000653674"/>
    </source>
</evidence>
<protein>
    <submittedName>
        <fullName evidence="2">Uncharacterized protein</fullName>
    </submittedName>
</protein>
<feature type="region of interest" description="Disordered" evidence="1">
    <location>
        <begin position="77"/>
        <end position="99"/>
    </location>
</feature>
<feature type="compositionally biased region" description="Basic residues" evidence="1">
    <location>
        <begin position="77"/>
        <end position="91"/>
    </location>
</feature>